<reference evidence="1 2" key="1">
    <citation type="submission" date="2016-11" db="EMBL/GenBank/DDBJ databases">
        <authorList>
            <person name="Jaros S."/>
            <person name="Januszkiewicz K."/>
            <person name="Wedrychowicz H."/>
        </authorList>
    </citation>
    <scope>NUCLEOTIDE SEQUENCE [LARGE SCALE GENOMIC DNA]</scope>
    <source>
        <strain evidence="1 2">DSM 15212</strain>
    </source>
</reference>
<dbReference type="Pfam" id="PF14286">
    <property type="entry name" value="DHHW"/>
    <property type="match status" value="1"/>
</dbReference>
<dbReference type="AlphaFoldDB" id="A0A1M6LN68"/>
<keyword evidence="2" id="KW-1185">Reference proteome</keyword>
<proteinExistence type="predicted"/>
<evidence type="ECO:0000313" key="1">
    <source>
        <dbReference type="EMBL" id="SHJ72580.1"/>
    </source>
</evidence>
<dbReference type="OrthoDB" id="175771at2"/>
<organism evidence="1 2">
    <name type="scientific">Paramaledivibacter caminithermalis (strain DSM 15212 / CIP 107654 / DViRD3)</name>
    <name type="common">Clostridium caminithermale</name>
    <dbReference type="NCBI Taxonomy" id="1121301"/>
    <lineage>
        <taxon>Bacteria</taxon>
        <taxon>Bacillati</taxon>
        <taxon>Bacillota</taxon>
        <taxon>Clostridia</taxon>
        <taxon>Peptostreptococcales</taxon>
        <taxon>Caminicellaceae</taxon>
        <taxon>Paramaledivibacter</taxon>
    </lineage>
</organism>
<dbReference type="RefSeq" id="WP_073147320.1">
    <property type="nucleotide sequence ID" value="NZ_FRAG01000007.1"/>
</dbReference>
<protein>
    <submittedName>
        <fullName evidence="1">DHHW protein</fullName>
    </submittedName>
</protein>
<evidence type="ECO:0000313" key="2">
    <source>
        <dbReference type="Proteomes" id="UP000184465"/>
    </source>
</evidence>
<dbReference type="InterPro" id="IPR025945">
    <property type="entry name" value="DHHW"/>
</dbReference>
<dbReference type="Proteomes" id="UP000184465">
    <property type="component" value="Unassembled WGS sequence"/>
</dbReference>
<dbReference type="STRING" id="1121301.SAMN02745912_00856"/>
<gene>
    <name evidence="1" type="ORF">SAMN02745912_00856</name>
</gene>
<dbReference type="EMBL" id="FRAG01000007">
    <property type="protein sequence ID" value="SHJ72580.1"/>
    <property type="molecule type" value="Genomic_DNA"/>
</dbReference>
<sequence>MLKSSNKIIISIFILFLLSINIVNMYIPDRRFSQLENRMLAQKPKLSIKNLISGRFTKKFEEYVTDQFPFRDFWGGIKSDVERLTLKTINNGIFFGKDGYLLEDYKKPDKQLIENIKIINDFANRLPNISVHLLLVPNSVKIYEDKLPLFASPYDQLKTMEKVKEGLNPNIDFVDVYDTLKNRNDEYIYFKTDHHWTMRGAYYAYKQFAETMGIKPYDIEDFTSQIVSNTFYGTFYSKANNRHLSPDAIEIFRPKSDITYKIYYADEDRYSNTLYELRHLDKKDKYSVFLDGNHSLMTIKTNIKNNKKIVIFKDSYSHCFIPFLANHYEEIHVMDLRYYKLDAHKYIKEHDIKEALFLYSVSSFDTDGNINLLR</sequence>
<name>A0A1M6LN68_PARC5</name>
<accession>A0A1M6LN68</accession>